<accession>A0A1M6UEU8</accession>
<protein>
    <submittedName>
        <fullName evidence="1">Uncharacterized protein</fullName>
    </submittedName>
</protein>
<gene>
    <name evidence="1" type="ORF">SAMN05444159_3889</name>
</gene>
<dbReference type="Proteomes" id="UP000189935">
    <property type="component" value="Chromosome I"/>
</dbReference>
<evidence type="ECO:0000313" key="1">
    <source>
        <dbReference type="EMBL" id="SHK67734.1"/>
    </source>
</evidence>
<evidence type="ECO:0000313" key="2">
    <source>
        <dbReference type="Proteomes" id="UP000189935"/>
    </source>
</evidence>
<reference evidence="1 2" key="1">
    <citation type="submission" date="2016-11" db="EMBL/GenBank/DDBJ databases">
        <authorList>
            <person name="Jaros S."/>
            <person name="Januszkiewicz K."/>
            <person name="Wedrychowicz H."/>
        </authorList>
    </citation>
    <scope>NUCLEOTIDE SEQUENCE [LARGE SCALE GENOMIC DNA]</scope>
    <source>
        <strain evidence="1 2">GAS499</strain>
    </source>
</reference>
<proteinExistence type="predicted"/>
<dbReference type="EMBL" id="LT670844">
    <property type="protein sequence ID" value="SHK67734.1"/>
    <property type="molecule type" value="Genomic_DNA"/>
</dbReference>
<name>A0A1M6UEU8_9BRAD</name>
<sequence length="41" mass="4616">MKHRGAQAPYLVMPAKAGIQYAGRPQLTTSVSEYWIIRLRG</sequence>
<organism evidence="1 2">
    <name type="scientific">Bradyrhizobium lablabi</name>
    <dbReference type="NCBI Taxonomy" id="722472"/>
    <lineage>
        <taxon>Bacteria</taxon>
        <taxon>Pseudomonadati</taxon>
        <taxon>Pseudomonadota</taxon>
        <taxon>Alphaproteobacteria</taxon>
        <taxon>Hyphomicrobiales</taxon>
        <taxon>Nitrobacteraceae</taxon>
        <taxon>Bradyrhizobium</taxon>
    </lineage>
</organism>
<dbReference type="AlphaFoldDB" id="A0A1M6UEU8"/>